<organism evidence="4 5">
    <name type="scientific">Consotaella salsifontis</name>
    <dbReference type="NCBI Taxonomy" id="1365950"/>
    <lineage>
        <taxon>Bacteria</taxon>
        <taxon>Pseudomonadati</taxon>
        <taxon>Pseudomonadota</taxon>
        <taxon>Alphaproteobacteria</taxon>
        <taxon>Hyphomicrobiales</taxon>
        <taxon>Aurantimonadaceae</taxon>
        <taxon>Consotaella</taxon>
    </lineage>
</organism>
<sequence length="93" mass="10503">MRDDDPPIEVYGPPRFRPGEKVRSTKNVKNDGTMAGREIGEIVVRKGDVGYVRDVGTFLQQFYVYAVEFAEHHSVVGMRARELAAEPDPERVP</sequence>
<dbReference type="EMBL" id="FUXL01000009">
    <property type="protein sequence ID" value="SKA24568.1"/>
    <property type="molecule type" value="Genomic_DNA"/>
</dbReference>
<dbReference type="STRING" id="1365950.SAMN05428963_109106"/>
<accession>A0A1T4S9J3</accession>
<keyword evidence="2" id="KW-0535">Nitrogen fixation</keyword>
<proteinExistence type="inferred from homology"/>
<evidence type="ECO:0000256" key="3">
    <source>
        <dbReference type="SAM" id="MobiDB-lite"/>
    </source>
</evidence>
<dbReference type="InterPro" id="IPR007415">
    <property type="entry name" value="Nitrogenase_MoFe_mat_NifZ"/>
</dbReference>
<evidence type="ECO:0000256" key="1">
    <source>
        <dbReference type="ARBA" id="ARBA00008027"/>
    </source>
</evidence>
<dbReference type="Pfam" id="PF04319">
    <property type="entry name" value="NifZ"/>
    <property type="match status" value="1"/>
</dbReference>
<protein>
    <submittedName>
        <fullName evidence="4">Nitrogen fixation protein NifZ</fullName>
    </submittedName>
</protein>
<dbReference type="GO" id="GO:0009399">
    <property type="term" value="P:nitrogen fixation"/>
    <property type="evidence" value="ECO:0007669"/>
    <property type="project" value="InterPro"/>
</dbReference>
<dbReference type="OrthoDB" id="9801083at2"/>
<comment type="similarity">
    <text evidence="1">Belongs to the NifZ family.</text>
</comment>
<reference evidence="4 5" key="1">
    <citation type="submission" date="2017-02" db="EMBL/GenBank/DDBJ databases">
        <authorList>
            <person name="Peterson S.W."/>
        </authorList>
    </citation>
    <scope>NUCLEOTIDE SEQUENCE [LARGE SCALE GENOMIC DNA]</scope>
    <source>
        <strain evidence="4 5">USBA 369</strain>
    </source>
</reference>
<dbReference type="AlphaFoldDB" id="A0A1T4S9J3"/>
<dbReference type="Proteomes" id="UP000190135">
    <property type="component" value="Unassembled WGS sequence"/>
</dbReference>
<gene>
    <name evidence="4" type="ORF">SAMN05428963_109106</name>
</gene>
<keyword evidence="5" id="KW-1185">Reference proteome</keyword>
<evidence type="ECO:0000313" key="4">
    <source>
        <dbReference type="EMBL" id="SKA24568.1"/>
    </source>
</evidence>
<name>A0A1T4S9J3_9HYPH</name>
<dbReference type="RefSeq" id="WP_078709042.1">
    <property type="nucleotide sequence ID" value="NZ_FUXL01000009.1"/>
</dbReference>
<evidence type="ECO:0000313" key="5">
    <source>
        <dbReference type="Proteomes" id="UP000190135"/>
    </source>
</evidence>
<feature type="region of interest" description="Disordered" evidence="3">
    <location>
        <begin position="1"/>
        <end position="32"/>
    </location>
</feature>
<evidence type="ECO:0000256" key="2">
    <source>
        <dbReference type="ARBA" id="ARBA00023231"/>
    </source>
</evidence>